<organism evidence="1 2">
    <name type="scientific">Flavobacterium proteolyticum</name>
    <dbReference type="NCBI Taxonomy" id="2911683"/>
    <lineage>
        <taxon>Bacteria</taxon>
        <taxon>Pseudomonadati</taxon>
        <taxon>Bacteroidota</taxon>
        <taxon>Flavobacteriia</taxon>
        <taxon>Flavobacteriales</taxon>
        <taxon>Flavobacteriaceae</taxon>
        <taxon>Flavobacterium</taxon>
    </lineage>
</organism>
<reference evidence="1 2" key="1">
    <citation type="submission" date="2020-10" db="EMBL/GenBank/DDBJ databases">
        <title>The genome sequence of Flavobacterium aquaticum 1Y8A.</title>
        <authorList>
            <person name="Liu Y."/>
        </authorList>
    </citation>
    <scope>NUCLEOTIDE SEQUENCE [LARGE SCALE GENOMIC DNA]</scope>
    <source>
        <strain evidence="1 2">1Y8A</strain>
    </source>
</reference>
<protein>
    <recommendedName>
        <fullName evidence="3">PEGA domain-containing protein</fullName>
    </recommendedName>
</protein>
<evidence type="ECO:0000313" key="1">
    <source>
        <dbReference type="EMBL" id="MBE9575831.1"/>
    </source>
</evidence>
<dbReference type="EMBL" id="JADFTZ010000001">
    <property type="protein sequence ID" value="MBE9575831.1"/>
    <property type="molecule type" value="Genomic_DNA"/>
</dbReference>
<proteinExistence type="predicted"/>
<evidence type="ECO:0008006" key="3">
    <source>
        <dbReference type="Google" id="ProtNLM"/>
    </source>
</evidence>
<dbReference type="Proteomes" id="UP000656274">
    <property type="component" value="Unassembled WGS sequence"/>
</dbReference>
<evidence type="ECO:0000313" key="2">
    <source>
        <dbReference type="Proteomes" id="UP000656274"/>
    </source>
</evidence>
<name>A0ABR9WSS5_9FLAO</name>
<accession>A0ABR9WSS5</accession>
<dbReference type="RefSeq" id="WP_194093752.1">
    <property type="nucleotide sequence ID" value="NZ_JADFTZ010000001.1"/>
</dbReference>
<sequence>MKKLLLIIAIFPLLATQCNEDDNGIVCTEEARAGLNITIKDSETNAYLSEGVSVVATDGSYSETLQSFDSTEPIFSGAYEREGNYTITVSKTGYVTYTSEVISVTSDVCHVIPQQRTILLQPE</sequence>
<gene>
    <name evidence="1" type="ORF">IM755_03835</name>
</gene>
<comment type="caution">
    <text evidence="1">The sequence shown here is derived from an EMBL/GenBank/DDBJ whole genome shotgun (WGS) entry which is preliminary data.</text>
</comment>
<keyword evidence="2" id="KW-1185">Reference proteome</keyword>